<sequence length="65" mass="7147">MDVDLMRDLGANGEPVPVRVTASDYAYDGWLVAVFQKRRGGCRAVVEDENGRLFIHNAGQLGALR</sequence>
<evidence type="ECO:0000313" key="1">
    <source>
        <dbReference type="EMBL" id="RAI37233.1"/>
    </source>
</evidence>
<reference evidence="1 2" key="1">
    <citation type="submission" date="2017-07" db="EMBL/GenBank/DDBJ databases">
        <title>Draft Genome Sequences of Select Purple Nonsulfur Bacteria.</title>
        <authorList>
            <person name="Lasarre B."/>
            <person name="Mckinlay J.B."/>
        </authorList>
    </citation>
    <scope>NUCLEOTIDE SEQUENCE [LARGE SCALE GENOMIC DNA]</scope>
    <source>
        <strain evidence="1 2">DSM 5909</strain>
    </source>
</reference>
<keyword evidence="2" id="KW-1185">Reference proteome</keyword>
<evidence type="ECO:0000313" key="2">
    <source>
        <dbReference type="Proteomes" id="UP000249130"/>
    </source>
</evidence>
<dbReference type="AlphaFoldDB" id="A0A327KHW6"/>
<comment type="caution">
    <text evidence="1">The sequence shown here is derived from an EMBL/GenBank/DDBJ whole genome shotgun (WGS) entry which is preliminary data.</text>
</comment>
<dbReference type="Proteomes" id="UP000249130">
    <property type="component" value="Unassembled WGS sequence"/>
</dbReference>
<dbReference type="EMBL" id="NPEX01000459">
    <property type="protein sequence ID" value="RAI37233.1"/>
    <property type="molecule type" value="Genomic_DNA"/>
</dbReference>
<accession>A0A327KHW6</accession>
<name>A0A327KHW6_9BRAD</name>
<dbReference type="OrthoDB" id="7366511at2"/>
<dbReference type="RefSeq" id="WP_111423136.1">
    <property type="nucleotide sequence ID" value="NZ_NPEX01000459.1"/>
</dbReference>
<gene>
    <name evidence="1" type="ORF">CH341_29825</name>
</gene>
<protein>
    <submittedName>
        <fullName evidence="1">Uncharacterized protein</fullName>
    </submittedName>
</protein>
<organism evidence="1 2">
    <name type="scientific">Rhodoplanes roseus</name>
    <dbReference type="NCBI Taxonomy" id="29409"/>
    <lineage>
        <taxon>Bacteria</taxon>
        <taxon>Pseudomonadati</taxon>
        <taxon>Pseudomonadota</taxon>
        <taxon>Alphaproteobacteria</taxon>
        <taxon>Hyphomicrobiales</taxon>
        <taxon>Nitrobacteraceae</taxon>
        <taxon>Rhodoplanes</taxon>
    </lineage>
</organism>
<proteinExistence type="predicted"/>